<gene>
    <name evidence="2" type="ORF">TPAB3V08_LOCUS15240</name>
</gene>
<accession>A0ABN7PQ45</accession>
<organism evidence="2 3">
    <name type="scientific">Timema podura</name>
    <name type="common">Walking stick</name>
    <dbReference type="NCBI Taxonomy" id="61482"/>
    <lineage>
        <taxon>Eukaryota</taxon>
        <taxon>Metazoa</taxon>
        <taxon>Ecdysozoa</taxon>
        <taxon>Arthropoda</taxon>
        <taxon>Hexapoda</taxon>
        <taxon>Insecta</taxon>
        <taxon>Pterygota</taxon>
        <taxon>Neoptera</taxon>
        <taxon>Polyneoptera</taxon>
        <taxon>Phasmatodea</taxon>
        <taxon>Timematodea</taxon>
        <taxon>Timematoidea</taxon>
        <taxon>Timematidae</taxon>
        <taxon>Timema</taxon>
    </lineage>
</organism>
<feature type="non-terminal residue" evidence="2">
    <location>
        <position position="1"/>
    </location>
</feature>
<dbReference type="EMBL" id="CAJPIN010086191">
    <property type="protein sequence ID" value="CAG2068297.1"/>
    <property type="molecule type" value="Genomic_DNA"/>
</dbReference>
<dbReference type="Proteomes" id="UP001153148">
    <property type="component" value="Unassembled WGS sequence"/>
</dbReference>
<feature type="non-terminal residue" evidence="2">
    <location>
        <position position="124"/>
    </location>
</feature>
<keyword evidence="3" id="KW-1185">Reference proteome</keyword>
<proteinExistence type="predicted"/>
<name>A0ABN7PQ45_TIMPD</name>
<evidence type="ECO:0000256" key="1">
    <source>
        <dbReference type="SAM" id="MobiDB-lite"/>
    </source>
</evidence>
<evidence type="ECO:0000313" key="3">
    <source>
        <dbReference type="Proteomes" id="UP001153148"/>
    </source>
</evidence>
<feature type="region of interest" description="Disordered" evidence="1">
    <location>
        <begin position="40"/>
        <end position="124"/>
    </location>
</feature>
<sequence>IRSKQQCDISATISQSFGLVSTDRATKERICFTQQRWVPRHLGASGPRDGGPTELPCALEPRGQRAPSRSGRGHHKQISSMAHKCGTTHPCTSWPRAVSRSVPKKVQSPHPEGWDDLVQSGYPA</sequence>
<reference evidence="2" key="1">
    <citation type="submission" date="2021-03" db="EMBL/GenBank/DDBJ databases">
        <authorList>
            <person name="Tran Van P."/>
        </authorList>
    </citation>
    <scope>NUCLEOTIDE SEQUENCE</scope>
</reference>
<evidence type="ECO:0000313" key="2">
    <source>
        <dbReference type="EMBL" id="CAG2068297.1"/>
    </source>
</evidence>
<protein>
    <submittedName>
        <fullName evidence="2">Uncharacterized protein</fullName>
    </submittedName>
</protein>
<comment type="caution">
    <text evidence="2">The sequence shown here is derived from an EMBL/GenBank/DDBJ whole genome shotgun (WGS) entry which is preliminary data.</text>
</comment>